<proteinExistence type="predicted"/>
<evidence type="ECO:0000313" key="1">
    <source>
        <dbReference type="EMBL" id="SHF64954.1"/>
    </source>
</evidence>
<dbReference type="AlphaFoldDB" id="A0A1M5DDN3"/>
<sequence>MFEAKLLNILNCAKEGTEAKKDVAKLLICLKFAIRHIAKEQRQISETLHQIKNKTDGQECSDFIKLACLRKYERDLKKIFELNNKHLAKIGELAIRALHYYESLGATDHELAQILNCNKKDLEEYRQMHRKFKKGVGFFVDAVMVYNVEHRSRKCDNVFIGDNPEETPFFSALLATMLYQMENNKEFVTKMQELVEDHFPEIRGEMYSLVKDPDGKVRLEKYYPPLKLVKSNYRLNVASKRKS</sequence>
<protein>
    <submittedName>
        <fullName evidence="1">Uncharacterized protein</fullName>
    </submittedName>
</protein>
<organism evidence="1 2">
    <name type="scientific">Desulfofundulus australicus DSM 11792</name>
    <dbReference type="NCBI Taxonomy" id="1121425"/>
    <lineage>
        <taxon>Bacteria</taxon>
        <taxon>Bacillati</taxon>
        <taxon>Bacillota</taxon>
        <taxon>Clostridia</taxon>
        <taxon>Eubacteriales</taxon>
        <taxon>Peptococcaceae</taxon>
        <taxon>Desulfofundulus</taxon>
    </lineage>
</organism>
<keyword evidence="2" id="KW-1185">Reference proteome</keyword>
<dbReference type="EMBL" id="FQUW01000048">
    <property type="protein sequence ID" value="SHF64954.1"/>
    <property type="molecule type" value="Genomic_DNA"/>
</dbReference>
<evidence type="ECO:0000313" key="2">
    <source>
        <dbReference type="Proteomes" id="UP000184196"/>
    </source>
</evidence>
<dbReference type="Proteomes" id="UP000184196">
    <property type="component" value="Unassembled WGS sequence"/>
</dbReference>
<reference evidence="2" key="1">
    <citation type="submission" date="2016-11" db="EMBL/GenBank/DDBJ databases">
        <authorList>
            <person name="Varghese N."/>
            <person name="Submissions S."/>
        </authorList>
    </citation>
    <scope>NUCLEOTIDE SEQUENCE [LARGE SCALE GENOMIC DNA]</scope>
    <source>
        <strain evidence="2">DSM 11792</strain>
    </source>
</reference>
<name>A0A1M5DDN3_9FIRM</name>
<dbReference type="OrthoDB" id="2914191at2"/>
<gene>
    <name evidence="1" type="ORF">SAMN02745218_02792</name>
</gene>
<dbReference type="RefSeq" id="WP_073167339.1">
    <property type="nucleotide sequence ID" value="NZ_FQUW01000048.1"/>
</dbReference>
<accession>A0A1M5DDN3</accession>